<dbReference type="RefSeq" id="WP_005870891.1">
    <property type="nucleotide sequence ID" value="NZ_ACYG01000022.1"/>
</dbReference>
<dbReference type="Gene3D" id="3.30.70.20">
    <property type="match status" value="2"/>
</dbReference>
<dbReference type="AlphaFoldDB" id="C8PH41"/>
<dbReference type="PROSITE" id="PS51318">
    <property type="entry name" value="TAT"/>
    <property type="match status" value="1"/>
</dbReference>
<dbReference type="Pfam" id="PF13247">
    <property type="entry name" value="Fer4_11"/>
    <property type="match status" value="1"/>
</dbReference>
<evidence type="ECO:0000256" key="5">
    <source>
        <dbReference type="SAM" id="SignalP"/>
    </source>
</evidence>
<dbReference type="InterPro" id="IPR006311">
    <property type="entry name" value="TAT_signal"/>
</dbReference>
<organism evidence="7 8">
    <name type="scientific">Campylobacter gracilis RM3268</name>
    <dbReference type="NCBI Taxonomy" id="553220"/>
    <lineage>
        <taxon>Bacteria</taxon>
        <taxon>Pseudomonadati</taxon>
        <taxon>Campylobacterota</taxon>
        <taxon>Epsilonproteobacteria</taxon>
        <taxon>Campylobacterales</taxon>
        <taxon>Campylobacteraceae</taxon>
        <taxon>Campylobacter</taxon>
    </lineage>
</organism>
<dbReference type="GO" id="GO:0046872">
    <property type="term" value="F:metal ion binding"/>
    <property type="evidence" value="ECO:0007669"/>
    <property type="project" value="UniProtKB-KW"/>
</dbReference>
<dbReference type="CDD" id="cd10551">
    <property type="entry name" value="PsrB"/>
    <property type="match status" value="1"/>
</dbReference>
<evidence type="ECO:0000313" key="7">
    <source>
        <dbReference type="EMBL" id="EEV17862.1"/>
    </source>
</evidence>
<evidence type="ECO:0000256" key="2">
    <source>
        <dbReference type="ARBA" id="ARBA00022723"/>
    </source>
</evidence>
<evidence type="ECO:0000259" key="6">
    <source>
        <dbReference type="PROSITE" id="PS51379"/>
    </source>
</evidence>
<keyword evidence="3" id="KW-0408">Iron</keyword>
<keyword evidence="8" id="KW-1185">Reference proteome</keyword>
<feature type="domain" description="4Fe-4S ferredoxin-type" evidence="6">
    <location>
        <begin position="130"/>
        <end position="159"/>
    </location>
</feature>
<evidence type="ECO:0000256" key="3">
    <source>
        <dbReference type="ARBA" id="ARBA00023004"/>
    </source>
</evidence>
<sequence length="235" mass="26007">MQKQRRNFIKSAALGSLGLGAIASSLLAQNSADKIAQDANASAKKQEPKKPHYGMIFDQNKCVGCTDCEIACKKVNLVPKGQMRLFIQDKTDPLNLKEKRYVRVSCQQCEDAPCVKVCPTKACHKDEKTGITTMNTDDCIACKYCIVACPYDVRFINHETKAAESCNFCLDTNLKDGHEPACIEACRYEAIVFGDLNDEGSHISKLLRVKDSLRMHPECGTKPSLRYIPAVKLGV</sequence>
<keyword evidence="1" id="KW-0004">4Fe-4S</keyword>
<dbReference type="STRING" id="824.CGRAC_2019"/>
<dbReference type="OrthoDB" id="9789030at2"/>
<feature type="domain" description="4Fe-4S ferredoxin-type" evidence="6">
    <location>
        <begin position="53"/>
        <end position="82"/>
    </location>
</feature>
<dbReference type="SUPFAM" id="SSF54862">
    <property type="entry name" value="4Fe-4S ferredoxins"/>
    <property type="match status" value="1"/>
</dbReference>
<evidence type="ECO:0000256" key="1">
    <source>
        <dbReference type="ARBA" id="ARBA00022485"/>
    </source>
</evidence>
<dbReference type="InterPro" id="IPR050954">
    <property type="entry name" value="ET_IronSulfur_Cluster-Binding"/>
</dbReference>
<dbReference type="PANTHER" id="PTHR43177">
    <property type="entry name" value="PROTEIN NRFC"/>
    <property type="match status" value="1"/>
</dbReference>
<proteinExistence type="predicted"/>
<keyword evidence="2" id="KW-0479">Metal-binding</keyword>
<dbReference type="InterPro" id="IPR017896">
    <property type="entry name" value="4Fe4S_Fe-S-bd"/>
</dbReference>
<dbReference type="PROSITE" id="PS51379">
    <property type="entry name" value="4FE4S_FER_2"/>
    <property type="match status" value="3"/>
</dbReference>
<dbReference type="PROSITE" id="PS00198">
    <property type="entry name" value="4FE4S_FER_1"/>
    <property type="match status" value="1"/>
</dbReference>
<dbReference type="PANTHER" id="PTHR43177:SF3">
    <property type="entry name" value="PROTEIN NRFC HOMOLOG"/>
    <property type="match status" value="1"/>
</dbReference>
<dbReference type="EMBL" id="ACYG01000022">
    <property type="protein sequence ID" value="EEV17862.1"/>
    <property type="molecule type" value="Genomic_DNA"/>
</dbReference>
<keyword evidence="5" id="KW-0732">Signal</keyword>
<protein>
    <submittedName>
        <fullName evidence="7">4Fe-4S binding domain protein</fullName>
    </submittedName>
</protein>
<feature type="domain" description="4Fe-4S ferredoxin-type" evidence="6">
    <location>
        <begin position="97"/>
        <end position="128"/>
    </location>
</feature>
<accession>C8PH41</accession>
<keyword evidence="4" id="KW-0411">Iron-sulfur</keyword>
<dbReference type="GO" id="GO:0051539">
    <property type="term" value="F:4 iron, 4 sulfur cluster binding"/>
    <property type="evidence" value="ECO:0007669"/>
    <property type="project" value="UniProtKB-KW"/>
</dbReference>
<dbReference type="Proteomes" id="UP000005709">
    <property type="component" value="Unassembled WGS sequence"/>
</dbReference>
<evidence type="ECO:0000256" key="4">
    <source>
        <dbReference type="ARBA" id="ARBA00023014"/>
    </source>
</evidence>
<name>C8PH41_9BACT</name>
<dbReference type="eggNOG" id="COG0437">
    <property type="taxonomic scope" value="Bacteria"/>
</dbReference>
<evidence type="ECO:0000313" key="8">
    <source>
        <dbReference type="Proteomes" id="UP000005709"/>
    </source>
</evidence>
<gene>
    <name evidence="7" type="ORF">CAMGR0001_2229</name>
</gene>
<reference evidence="7 8" key="1">
    <citation type="submission" date="2009-07" db="EMBL/GenBank/DDBJ databases">
        <authorList>
            <person name="Madupu R."/>
            <person name="Sebastian Y."/>
            <person name="Durkin A.S."/>
            <person name="Torralba M."/>
            <person name="Methe B."/>
            <person name="Sutton G.G."/>
            <person name="Strausberg R.L."/>
            <person name="Nelson K.E."/>
        </authorList>
    </citation>
    <scope>NUCLEOTIDE SEQUENCE [LARGE SCALE GENOMIC DNA]</scope>
    <source>
        <strain evidence="7 8">RM3268</strain>
    </source>
</reference>
<feature type="chain" id="PRO_5002989965" evidence="5">
    <location>
        <begin position="29"/>
        <end position="235"/>
    </location>
</feature>
<feature type="signal peptide" evidence="5">
    <location>
        <begin position="1"/>
        <end position="28"/>
    </location>
</feature>
<comment type="caution">
    <text evidence="7">The sequence shown here is derived from an EMBL/GenBank/DDBJ whole genome shotgun (WGS) entry which is preliminary data.</text>
</comment>
<dbReference type="InterPro" id="IPR017900">
    <property type="entry name" value="4Fe4S_Fe_S_CS"/>
</dbReference>